<dbReference type="Proteomes" id="UP001085076">
    <property type="component" value="Miscellaneous, Linkage group lg04"/>
</dbReference>
<evidence type="ECO:0000313" key="2">
    <source>
        <dbReference type="EMBL" id="KAJ0975647.1"/>
    </source>
</evidence>
<protein>
    <submittedName>
        <fullName evidence="2">Uncharacterized protein</fullName>
    </submittedName>
</protein>
<name>A0A9D5HGR6_9LILI</name>
<proteinExistence type="predicted"/>
<gene>
    <name evidence="2" type="ORF">J5N97_017612</name>
</gene>
<reference evidence="2" key="2">
    <citation type="journal article" date="2022" name="Hortic Res">
        <title>The genome of Dioscorea zingiberensis sheds light on the biosynthesis, origin and evolution of the medicinally important diosgenin saponins.</title>
        <authorList>
            <person name="Li Y."/>
            <person name="Tan C."/>
            <person name="Li Z."/>
            <person name="Guo J."/>
            <person name="Li S."/>
            <person name="Chen X."/>
            <person name="Wang C."/>
            <person name="Dai X."/>
            <person name="Yang H."/>
            <person name="Song W."/>
            <person name="Hou L."/>
            <person name="Xu J."/>
            <person name="Tong Z."/>
            <person name="Xu A."/>
            <person name="Yuan X."/>
            <person name="Wang W."/>
            <person name="Yang Q."/>
            <person name="Chen L."/>
            <person name="Sun Z."/>
            <person name="Wang K."/>
            <person name="Pan B."/>
            <person name="Chen J."/>
            <person name="Bao Y."/>
            <person name="Liu F."/>
            <person name="Qi X."/>
            <person name="Gang D.R."/>
            <person name="Wen J."/>
            <person name="Li J."/>
        </authorList>
    </citation>
    <scope>NUCLEOTIDE SEQUENCE</scope>
    <source>
        <strain evidence="2">Dzin_1.0</strain>
    </source>
</reference>
<sequence>MDRWSSMNELPLANSEVSADSEADSGCPGTTFGAPGIIVEDEDDAESCSGGADHAMGDDQRLLSWKSWLMEMNSKYECNTCEEGEGDGMSTMEELELVDDKESNRC</sequence>
<dbReference type="AlphaFoldDB" id="A0A9D5HGR6"/>
<dbReference type="EMBL" id="JAGGNH010000004">
    <property type="protein sequence ID" value="KAJ0975647.1"/>
    <property type="molecule type" value="Genomic_DNA"/>
</dbReference>
<feature type="region of interest" description="Disordered" evidence="1">
    <location>
        <begin position="1"/>
        <end position="37"/>
    </location>
</feature>
<reference evidence="2" key="1">
    <citation type="submission" date="2021-03" db="EMBL/GenBank/DDBJ databases">
        <authorList>
            <person name="Li Z."/>
            <person name="Yang C."/>
        </authorList>
    </citation>
    <scope>NUCLEOTIDE SEQUENCE</scope>
    <source>
        <strain evidence="2">Dzin_1.0</strain>
        <tissue evidence="2">Leaf</tissue>
    </source>
</reference>
<comment type="caution">
    <text evidence="2">The sequence shown here is derived from an EMBL/GenBank/DDBJ whole genome shotgun (WGS) entry which is preliminary data.</text>
</comment>
<evidence type="ECO:0000256" key="1">
    <source>
        <dbReference type="SAM" id="MobiDB-lite"/>
    </source>
</evidence>
<accession>A0A9D5HGR6</accession>
<evidence type="ECO:0000313" key="3">
    <source>
        <dbReference type="Proteomes" id="UP001085076"/>
    </source>
</evidence>
<keyword evidence="3" id="KW-1185">Reference proteome</keyword>
<organism evidence="2 3">
    <name type="scientific">Dioscorea zingiberensis</name>
    <dbReference type="NCBI Taxonomy" id="325984"/>
    <lineage>
        <taxon>Eukaryota</taxon>
        <taxon>Viridiplantae</taxon>
        <taxon>Streptophyta</taxon>
        <taxon>Embryophyta</taxon>
        <taxon>Tracheophyta</taxon>
        <taxon>Spermatophyta</taxon>
        <taxon>Magnoliopsida</taxon>
        <taxon>Liliopsida</taxon>
        <taxon>Dioscoreales</taxon>
        <taxon>Dioscoreaceae</taxon>
        <taxon>Dioscorea</taxon>
    </lineage>
</organism>